<dbReference type="STRING" id="266117.Rxyl_0475"/>
<feature type="region of interest" description="Disordered" evidence="2">
    <location>
        <begin position="35"/>
        <end position="55"/>
    </location>
</feature>
<protein>
    <recommendedName>
        <fullName evidence="3">DUF4352 domain-containing protein</fullName>
    </recommendedName>
</protein>
<dbReference type="Proteomes" id="UP000006637">
    <property type="component" value="Chromosome"/>
</dbReference>
<dbReference type="RefSeq" id="WP_011563467.1">
    <property type="nucleotide sequence ID" value="NC_008148.1"/>
</dbReference>
<feature type="compositionally biased region" description="Pro residues" evidence="2">
    <location>
        <begin position="41"/>
        <end position="50"/>
    </location>
</feature>
<accession>Q1AYS9</accession>
<sequence>MTKLASMLGIGALFAAAVIGALAAAGFFGNPTFAGLRPDRPPQPAEPPPGAARVPGEAVAAGHPVRVGDLEWTVTGARRSPELTSYTFPPETRLGSFVSASFEVRNASKRPVTLTEELVRLVDGQGREYAPSPEFNSQFVPPERNLLFNEHGLVPPGASREGRVNFEVASGASRFWLEISGPGAEERYVRLPLSQSAGAG</sequence>
<proteinExistence type="predicted"/>
<gene>
    <name evidence="4" type="ordered locus">Rxyl_0475</name>
</gene>
<evidence type="ECO:0000259" key="3">
    <source>
        <dbReference type="Pfam" id="PF11611"/>
    </source>
</evidence>
<dbReference type="InterPro" id="IPR029050">
    <property type="entry name" value="Immunoprotect_excell_Ig-like"/>
</dbReference>
<organism evidence="4 5">
    <name type="scientific">Rubrobacter xylanophilus (strain DSM 9941 / JCM 11954 / NBRC 16129 / PRD-1)</name>
    <dbReference type="NCBI Taxonomy" id="266117"/>
    <lineage>
        <taxon>Bacteria</taxon>
        <taxon>Bacillati</taxon>
        <taxon>Actinomycetota</taxon>
        <taxon>Rubrobacteria</taxon>
        <taxon>Rubrobacterales</taxon>
        <taxon>Rubrobacteraceae</taxon>
        <taxon>Rubrobacter</taxon>
    </lineage>
</organism>
<dbReference type="OrthoDB" id="3430849at2"/>
<dbReference type="AlphaFoldDB" id="Q1AYS9"/>
<dbReference type="InterPro" id="IPR029051">
    <property type="entry name" value="DUF4352"/>
</dbReference>
<dbReference type="HOGENOM" id="CLU_1365360_0_0_11"/>
<evidence type="ECO:0000313" key="5">
    <source>
        <dbReference type="Proteomes" id="UP000006637"/>
    </source>
</evidence>
<dbReference type="Gene3D" id="2.60.40.1240">
    <property type="match status" value="1"/>
</dbReference>
<dbReference type="Pfam" id="PF11611">
    <property type="entry name" value="DUF4352"/>
    <property type="match status" value="1"/>
</dbReference>
<evidence type="ECO:0000256" key="2">
    <source>
        <dbReference type="SAM" id="MobiDB-lite"/>
    </source>
</evidence>
<keyword evidence="5" id="KW-1185">Reference proteome</keyword>
<evidence type="ECO:0000256" key="1">
    <source>
        <dbReference type="ARBA" id="ARBA00022729"/>
    </source>
</evidence>
<reference evidence="4 5" key="1">
    <citation type="submission" date="2006-06" db="EMBL/GenBank/DDBJ databases">
        <title>Complete sequence of Rubrobacter xylanophilus DSM 9941.</title>
        <authorList>
            <consortium name="US DOE Joint Genome Institute"/>
            <person name="Copeland A."/>
            <person name="Lucas S."/>
            <person name="Lapidus A."/>
            <person name="Barry K."/>
            <person name="Detter J.C."/>
            <person name="Glavina del Rio T."/>
            <person name="Hammon N."/>
            <person name="Israni S."/>
            <person name="Dalin E."/>
            <person name="Tice H."/>
            <person name="Pitluck S."/>
            <person name="Munk A.C."/>
            <person name="Brettin T."/>
            <person name="Bruce D."/>
            <person name="Han C."/>
            <person name="Tapia R."/>
            <person name="Gilna P."/>
            <person name="Schmutz J."/>
            <person name="Larimer F."/>
            <person name="Land M."/>
            <person name="Hauser L."/>
            <person name="Kyrpides N."/>
            <person name="Lykidis A."/>
            <person name="da Costa M.S."/>
            <person name="Rainey F.A."/>
            <person name="Empadinhas N."/>
            <person name="Jolivet E."/>
            <person name="Battista J.R."/>
            <person name="Richardson P."/>
        </authorList>
    </citation>
    <scope>NUCLEOTIDE SEQUENCE [LARGE SCALE GENOMIC DNA]</scope>
    <source>
        <strain evidence="5">DSM 9941 / NBRC 16129 / PRD-1</strain>
    </source>
</reference>
<name>Q1AYS9_RUBXD</name>
<evidence type="ECO:0000313" key="4">
    <source>
        <dbReference type="EMBL" id="ABG03449.1"/>
    </source>
</evidence>
<keyword evidence="1" id="KW-0732">Signal</keyword>
<dbReference type="EMBL" id="CP000386">
    <property type="protein sequence ID" value="ABG03449.1"/>
    <property type="molecule type" value="Genomic_DNA"/>
</dbReference>
<feature type="domain" description="DUF4352" evidence="3">
    <location>
        <begin position="61"/>
        <end position="182"/>
    </location>
</feature>
<dbReference type="KEGG" id="rxy:Rxyl_0475"/>